<evidence type="ECO:0000313" key="3">
    <source>
        <dbReference type="EMBL" id="ELA46018.1"/>
    </source>
</evidence>
<dbReference type="VEuPathDB" id="MicrosporidiaDB:VCUG_02494"/>
<dbReference type="RefSeq" id="XP_008075501.1">
    <property type="nucleotide sequence ID" value="XM_008077310.1"/>
</dbReference>
<dbReference type="GeneID" id="19880355"/>
<evidence type="ECO:0000256" key="2">
    <source>
        <dbReference type="SAM" id="SignalP"/>
    </source>
</evidence>
<dbReference type="InParanoid" id="L2GRU8"/>
<name>L2GRU8_VAVCU</name>
<dbReference type="OMA" id="DGPLNRC"/>
<keyword evidence="4" id="KW-1185">Reference proteome</keyword>
<reference evidence="4" key="1">
    <citation type="submission" date="2011-03" db="EMBL/GenBank/DDBJ databases">
        <title>The genome sequence of Vavraia culicis strain floridensis.</title>
        <authorList>
            <consortium name="The Broad Institute Genome Sequencing Platform"/>
            <person name="Cuomo C."/>
            <person name="Becnel J."/>
            <person name="Sanscrainte N."/>
            <person name="Young S.K."/>
            <person name="Zeng Q."/>
            <person name="Gargeya S."/>
            <person name="Fitzgerald M."/>
            <person name="Haas B."/>
            <person name="Abouelleil A."/>
            <person name="Alvarado L."/>
            <person name="Arachchi H.M."/>
            <person name="Berlin A."/>
            <person name="Chapman S.B."/>
            <person name="Gearin G."/>
            <person name="Goldberg J."/>
            <person name="Griggs A."/>
            <person name="Gujja S."/>
            <person name="Hansen M."/>
            <person name="Heiman D."/>
            <person name="Howarth C."/>
            <person name="Larimer J."/>
            <person name="Lui A."/>
            <person name="MacDonald P.J.P."/>
            <person name="McCowen C."/>
            <person name="Montmayeur A."/>
            <person name="Murphy C."/>
            <person name="Neiman D."/>
            <person name="Pearson M."/>
            <person name="Priest M."/>
            <person name="Roberts A."/>
            <person name="Saif S."/>
            <person name="Shea T."/>
            <person name="Sisk P."/>
            <person name="Stolte C."/>
            <person name="Sykes S."/>
            <person name="Wortman J."/>
            <person name="Nusbaum C."/>
            <person name="Birren B."/>
        </authorList>
    </citation>
    <scope>NUCLEOTIDE SEQUENCE [LARGE SCALE GENOMIC DNA]</scope>
    <source>
        <strain evidence="4">floridensis</strain>
    </source>
</reference>
<organism evidence="3 4">
    <name type="scientific">Vavraia culicis (isolate floridensis)</name>
    <name type="common">Microsporidian parasite</name>
    <dbReference type="NCBI Taxonomy" id="948595"/>
    <lineage>
        <taxon>Eukaryota</taxon>
        <taxon>Fungi</taxon>
        <taxon>Fungi incertae sedis</taxon>
        <taxon>Microsporidia</taxon>
        <taxon>Pleistophoridae</taxon>
        <taxon>Vavraia</taxon>
    </lineage>
</organism>
<feature type="region of interest" description="Disordered" evidence="1">
    <location>
        <begin position="332"/>
        <end position="353"/>
    </location>
</feature>
<accession>L2GRU8</accession>
<dbReference type="HOGENOM" id="CLU_605799_0_0_1"/>
<keyword evidence="2" id="KW-0732">Signal</keyword>
<evidence type="ECO:0000313" key="4">
    <source>
        <dbReference type="Proteomes" id="UP000011081"/>
    </source>
</evidence>
<sequence>MLEMMEVFVAFCHIMVIICKPANEVDDRAYKNYELKETFRTWKGRSTQENASTDTGNILVDGPLNRCNNNENDTGNILVDGPLNRCNDNENDTARRPAFDINKISHVGGTMNRNNPESDTKKMWRSSCDECNPADMQRYKTSLRDRRYWHDVMYYSAVQSNTGSNFNQKGFLSNTRGIFVDFIAGIAKEYTTILNDKIHELMSGQNSFHELTDELVEKTDRIVEDENLRLMDSMEKVFNEAANQMMKLATRAAENEHKRIESTLEADLRKRCDHIRKILDSAETQIVLLAKNYSLSNVADITKRIQQNNASIFNLISRRIFEGVLSKERTKVTGSYRQESTPHTSHKENDCKNDAAKENSNFEQDNCDEALFFSVTNILFSTKNKIDEVNAEFRNKELVEIRNMVLTHNQMLIDELIAVLDLKLLSIEQLLNKAFTNVIRTINRTIFGERTI</sequence>
<evidence type="ECO:0000256" key="1">
    <source>
        <dbReference type="SAM" id="MobiDB-lite"/>
    </source>
</evidence>
<dbReference type="EMBL" id="GL877471">
    <property type="protein sequence ID" value="ELA46018.1"/>
    <property type="molecule type" value="Genomic_DNA"/>
</dbReference>
<feature type="chain" id="PRO_5003960109" description="t-SNARE coiled-coil homology domain-containing protein" evidence="2">
    <location>
        <begin position="20"/>
        <end position="452"/>
    </location>
</feature>
<proteinExistence type="predicted"/>
<dbReference type="Proteomes" id="UP000011081">
    <property type="component" value="Unassembled WGS sequence"/>
</dbReference>
<dbReference type="OrthoDB" id="10618312at2759"/>
<protein>
    <recommendedName>
        <fullName evidence="5">t-SNARE coiled-coil homology domain-containing protein</fullName>
    </recommendedName>
</protein>
<feature type="compositionally biased region" description="Polar residues" evidence="1">
    <location>
        <begin position="332"/>
        <end position="343"/>
    </location>
</feature>
<evidence type="ECO:0008006" key="5">
    <source>
        <dbReference type="Google" id="ProtNLM"/>
    </source>
</evidence>
<feature type="signal peptide" evidence="2">
    <location>
        <begin position="1"/>
        <end position="19"/>
    </location>
</feature>
<gene>
    <name evidence="3" type="ORF">VCUG_02494</name>
</gene>
<dbReference type="AlphaFoldDB" id="L2GRU8"/>